<evidence type="ECO:0000313" key="2">
    <source>
        <dbReference type="EMBL" id="CRL06212.1"/>
    </source>
</evidence>
<sequence>MKRLRNIFMLLKASNLTPSLNQPQKIIVFLIYVKKAELKTLEDRLTEYKEKKRKKKNLFPQITQQLHFRSSKINYVPKVFDKSMIFD</sequence>
<reference evidence="2 3" key="1">
    <citation type="submission" date="2015-04" db="EMBL/GenBank/DDBJ databases">
        <authorList>
            <person name="Syromyatnikov M.Y."/>
            <person name="Popov V.N."/>
        </authorList>
    </citation>
    <scope>NUCLEOTIDE SEQUENCE [LARGE SCALE GENOMIC DNA]</scope>
</reference>
<organism evidence="2 3">
    <name type="scientific">Clunio marinus</name>
    <dbReference type="NCBI Taxonomy" id="568069"/>
    <lineage>
        <taxon>Eukaryota</taxon>
        <taxon>Metazoa</taxon>
        <taxon>Ecdysozoa</taxon>
        <taxon>Arthropoda</taxon>
        <taxon>Hexapoda</taxon>
        <taxon>Insecta</taxon>
        <taxon>Pterygota</taxon>
        <taxon>Neoptera</taxon>
        <taxon>Endopterygota</taxon>
        <taxon>Diptera</taxon>
        <taxon>Nematocera</taxon>
        <taxon>Chironomoidea</taxon>
        <taxon>Chironomidae</taxon>
        <taxon>Clunio</taxon>
    </lineage>
</organism>
<protein>
    <submittedName>
        <fullName evidence="2">CLUMA_CG019298, isoform A</fullName>
    </submittedName>
</protein>
<feature type="coiled-coil region" evidence="1">
    <location>
        <begin position="31"/>
        <end position="58"/>
    </location>
</feature>
<dbReference type="AlphaFoldDB" id="A0A1J1J349"/>
<dbReference type="Proteomes" id="UP000183832">
    <property type="component" value="Unassembled WGS sequence"/>
</dbReference>
<dbReference type="EMBL" id="CVRI01000066">
    <property type="protein sequence ID" value="CRL06212.1"/>
    <property type="molecule type" value="Genomic_DNA"/>
</dbReference>
<proteinExistence type="predicted"/>
<evidence type="ECO:0000313" key="3">
    <source>
        <dbReference type="Proteomes" id="UP000183832"/>
    </source>
</evidence>
<name>A0A1J1J349_9DIPT</name>
<keyword evidence="1" id="KW-0175">Coiled coil</keyword>
<accession>A0A1J1J349</accession>
<keyword evidence="3" id="KW-1185">Reference proteome</keyword>
<gene>
    <name evidence="2" type="ORF">CLUMA_CG019298</name>
</gene>
<evidence type="ECO:0000256" key="1">
    <source>
        <dbReference type="SAM" id="Coils"/>
    </source>
</evidence>